<dbReference type="GO" id="GO:0005737">
    <property type="term" value="C:cytoplasm"/>
    <property type="evidence" value="ECO:0007669"/>
    <property type="project" value="TreeGrafter"/>
</dbReference>
<evidence type="ECO:0000313" key="3">
    <source>
        <dbReference type="EMBL" id="SDL59434.1"/>
    </source>
</evidence>
<organism evidence="3 4">
    <name type="scientific">Siphonobacter aquaeclarae</name>
    <dbReference type="NCBI Taxonomy" id="563176"/>
    <lineage>
        <taxon>Bacteria</taxon>
        <taxon>Pseudomonadati</taxon>
        <taxon>Bacteroidota</taxon>
        <taxon>Cytophagia</taxon>
        <taxon>Cytophagales</taxon>
        <taxon>Cytophagaceae</taxon>
        <taxon>Siphonobacter</taxon>
    </lineage>
</organism>
<dbReference type="PANTHER" id="PTHR12835:SF5">
    <property type="entry name" value="BIOTIN--PROTEIN LIGASE"/>
    <property type="match status" value="1"/>
</dbReference>
<dbReference type="EMBL" id="FNGS01000002">
    <property type="protein sequence ID" value="SDL59434.1"/>
    <property type="molecule type" value="Genomic_DNA"/>
</dbReference>
<dbReference type="Pfam" id="PF03099">
    <property type="entry name" value="BPL_LplA_LipB"/>
    <property type="match status" value="1"/>
</dbReference>
<dbReference type="OrthoDB" id="9807064at2"/>
<dbReference type="STRING" id="563176.SAMN04488090_1354"/>
<dbReference type="AlphaFoldDB" id="A0A1G9LC21"/>
<dbReference type="Proteomes" id="UP000198901">
    <property type="component" value="Unassembled WGS sequence"/>
</dbReference>
<dbReference type="GO" id="GO:0004077">
    <property type="term" value="F:biotin--[biotin carboxyl-carrier protein] ligase activity"/>
    <property type="evidence" value="ECO:0007669"/>
    <property type="project" value="InterPro"/>
</dbReference>
<proteinExistence type="predicted"/>
<keyword evidence="1 3" id="KW-0436">Ligase</keyword>
<dbReference type="CDD" id="cd16442">
    <property type="entry name" value="BPL"/>
    <property type="match status" value="1"/>
</dbReference>
<keyword evidence="4" id="KW-1185">Reference proteome</keyword>
<dbReference type="RefSeq" id="WP_093199394.1">
    <property type="nucleotide sequence ID" value="NZ_FNGS01000002.1"/>
</dbReference>
<protein>
    <submittedName>
        <fullName evidence="3">BirA family transcriptional regulator, biotin operon repressor / biotin-[acetyl-CoA-carboxylase] ligase</fullName>
    </submittedName>
</protein>
<sequence length="251" mass="27865">MYKSYPETVFIGQKIIYLPSCHSTNDVAADYLGEEGVVVITDDQTAGRGQRGNRWETHPGENLTVSVVLRPSFLRVEDQFRLSIAVSLAVADFLSGYLPEGISVKWPNDLYFGDRKLGGILIENTLSGAYMASAVVGIGLNINQLAGLPPTASSVRTVTGKEYLLEPMLHNLCMHLEGRYLQLRNGGDAGQKRSYLNRLFRYQEWHPFRDESGHVFNGMIAGIADNGRLAIQKEDNSVTYYGIKEVSFVIV</sequence>
<dbReference type="NCBIfam" id="TIGR00121">
    <property type="entry name" value="birA_ligase"/>
    <property type="match status" value="1"/>
</dbReference>
<name>A0A1G9LC21_9BACT</name>
<dbReference type="InterPro" id="IPR004143">
    <property type="entry name" value="BPL_LPL_catalytic"/>
</dbReference>
<gene>
    <name evidence="3" type="ORF">SAMN04488090_1354</name>
</gene>
<accession>A0A1G9LC21</accession>
<evidence type="ECO:0000256" key="1">
    <source>
        <dbReference type="ARBA" id="ARBA00022598"/>
    </source>
</evidence>
<feature type="domain" description="BPL/LPL catalytic" evidence="2">
    <location>
        <begin position="1"/>
        <end position="184"/>
    </location>
</feature>
<dbReference type="InterPro" id="IPR004408">
    <property type="entry name" value="Biotin_CoA_COase_ligase"/>
</dbReference>
<dbReference type="SUPFAM" id="SSF55681">
    <property type="entry name" value="Class II aaRS and biotin synthetases"/>
    <property type="match status" value="1"/>
</dbReference>
<dbReference type="PANTHER" id="PTHR12835">
    <property type="entry name" value="BIOTIN PROTEIN LIGASE"/>
    <property type="match status" value="1"/>
</dbReference>
<evidence type="ECO:0000259" key="2">
    <source>
        <dbReference type="PROSITE" id="PS51733"/>
    </source>
</evidence>
<reference evidence="3 4" key="1">
    <citation type="submission" date="2016-10" db="EMBL/GenBank/DDBJ databases">
        <authorList>
            <person name="de Groot N.N."/>
        </authorList>
    </citation>
    <scope>NUCLEOTIDE SEQUENCE [LARGE SCALE GENOMIC DNA]</scope>
    <source>
        <strain evidence="3 4">DSM 21668</strain>
    </source>
</reference>
<dbReference type="PROSITE" id="PS51733">
    <property type="entry name" value="BPL_LPL_CATALYTIC"/>
    <property type="match status" value="1"/>
</dbReference>
<dbReference type="InterPro" id="IPR045864">
    <property type="entry name" value="aa-tRNA-synth_II/BPL/LPL"/>
</dbReference>
<dbReference type="Gene3D" id="3.30.930.10">
    <property type="entry name" value="Bira Bifunctional Protein, Domain 2"/>
    <property type="match status" value="1"/>
</dbReference>
<evidence type="ECO:0000313" key="4">
    <source>
        <dbReference type="Proteomes" id="UP000198901"/>
    </source>
</evidence>